<evidence type="ECO:0000313" key="3">
    <source>
        <dbReference type="Proteomes" id="UP001610335"/>
    </source>
</evidence>
<feature type="signal peptide" evidence="1">
    <location>
        <begin position="1"/>
        <end position="26"/>
    </location>
</feature>
<evidence type="ECO:0000256" key="1">
    <source>
        <dbReference type="SAM" id="SignalP"/>
    </source>
</evidence>
<dbReference type="EMBL" id="JBFXLS010000103">
    <property type="protein sequence ID" value="KAL2816245.1"/>
    <property type="molecule type" value="Genomic_DNA"/>
</dbReference>
<protein>
    <recommendedName>
        <fullName evidence="4">Secreted protein</fullName>
    </recommendedName>
</protein>
<evidence type="ECO:0000313" key="2">
    <source>
        <dbReference type="EMBL" id="KAL2816245.1"/>
    </source>
</evidence>
<proteinExistence type="predicted"/>
<gene>
    <name evidence="2" type="ORF">BDW59DRAFT_11498</name>
</gene>
<dbReference type="Proteomes" id="UP001610335">
    <property type="component" value="Unassembled WGS sequence"/>
</dbReference>
<keyword evidence="3" id="KW-1185">Reference proteome</keyword>
<feature type="chain" id="PRO_5046617852" description="Secreted protein" evidence="1">
    <location>
        <begin position="27"/>
        <end position="117"/>
    </location>
</feature>
<name>A0ABR4HL99_9EURO</name>
<accession>A0ABR4HL99</accession>
<reference evidence="2 3" key="1">
    <citation type="submission" date="2024-07" db="EMBL/GenBank/DDBJ databases">
        <title>Section-level genome sequencing and comparative genomics of Aspergillus sections Usti and Cavernicolus.</title>
        <authorList>
            <consortium name="Lawrence Berkeley National Laboratory"/>
            <person name="Nybo J.L."/>
            <person name="Vesth T.C."/>
            <person name="Theobald S."/>
            <person name="Frisvad J.C."/>
            <person name="Larsen T.O."/>
            <person name="Kjaerboelling I."/>
            <person name="Rothschild-Mancinelli K."/>
            <person name="Lyhne E.K."/>
            <person name="Kogle M.E."/>
            <person name="Barry K."/>
            <person name="Clum A."/>
            <person name="Na H."/>
            <person name="Ledsgaard L."/>
            <person name="Lin J."/>
            <person name="Lipzen A."/>
            <person name="Kuo A."/>
            <person name="Riley R."/>
            <person name="Mondo S."/>
            <person name="LaButti K."/>
            <person name="Haridas S."/>
            <person name="Pangalinan J."/>
            <person name="Salamov A.A."/>
            <person name="Simmons B.A."/>
            <person name="Magnuson J.K."/>
            <person name="Chen J."/>
            <person name="Drula E."/>
            <person name="Henrissat B."/>
            <person name="Wiebenga A."/>
            <person name="Lubbers R.J."/>
            <person name="Gomes A.C."/>
            <person name="Makela M.R."/>
            <person name="Stajich J."/>
            <person name="Grigoriev I.V."/>
            <person name="Mortensen U.H."/>
            <person name="De vries R.P."/>
            <person name="Baker S.E."/>
            <person name="Andersen M.R."/>
        </authorList>
    </citation>
    <scope>NUCLEOTIDE SEQUENCE [LARGE SCALE GENOMIC DNA]</scope>
    <source>
        <strain evidence="2 3">CBS 600.67</strain>
    </source>
</reference>
<evidence type="ECO:0008006" key="4">
    <source>
        <dbReference type="Google" id="ProtNLM"/>
    </source>
</evidence>
<sequence>MHLVLPIEQTWLVSLALVFHMAIRQGSDWVLSQHGCFAVFSAWNRKEGPCLHRLEIGFPLENQYPLLKMACAQTTKSISKLGISIICKICFRQAIAPATSTYETALGFGISAVSMFG</sequence>
<organism evidence="2 3">
    <name type="scientific">Aspergillus cavernicola</name>
    <dbReference type="NCBI Taxonomy" id="176166"/>
    <lineage>
        <taxon>Eukaryota</taxon>
        <taxon>Fungi</taxon>
        <taxon>Dikarya</taxon>
        <taxon>Ascomycota</taxon>
        <taxon>Pezizomycotina</taxon>
        <taxon>Eurotiomycetes</taxon>
        <taxon>Eurotiomycetidae</taxon>
        <taxon>Eurotiales</taxon>
        <taxon>Aspergillaceae</taxon>
        <taxon>Aspergillus</taxon>
        <taxon>Aspergillus subgen. Nidulantes</taxon>
    </lineage>
</organism>
<comment type="caution">
    <text evidence="2">The sequence shown here is derived from an EMBL/GenBank/DDBJ whole genome shotgun (WGS) entry which is preliminary data.</text>
</comment>
<keyword evidence="1" id="KW-0732">Signal</keyword>